<keyword evidence="8" id="KW-1185">Reference proteome</keyword>
<evidence type="ECO:0000259" key="6">
    <source>
        <dbReference type="Pfam" id="PF04116"/>
    </source>
</evidence>
<protein>
    <recommendedName>
        <fullName evidence="6">Fatty acid hydroxylase domain-containing protein</fullName>
    </recommendedName>
</protein>
<sequence length="266" mass="30113">MASSLIDTFASVWASTLATYGPRHVELIGFLLVQTLSFWVPSAIYIALPWIAPHFSDRHKIQPAPKQPTAADIRHCAWIVLRNNAMAVALTAGLAILSGGPAGKADKLLSLRIEAQLPTLAEFMRDFVLSCIGREILFYYSHRLLHQPRLYRTIHKTHHKFTAPVALAAQYAHPVEHLLANMLPVGLPPLVLHAHILTYWPFLVFMLVETATVHSGYDFFDGAAKMHDMHHEKFYLNYGAFGFMDRLHGTNRLKQMKREKKDKSVR</sequence>
<dbReference type="InterPro" id="IPR006694">
    <property type="entry name" value="Fatty_acid_hydroxylase"/>
</dbReference>
<dbReference type="InterPro" id="IPR050307">
    <property type="entry name" value="Sterol_Desaturase_Related"/>
</dbReference>
<keyword evidence="4 5" id="KW-0472">Membrane</keyword>
<evidence type="ECO:0000256" key="1">
    <source>
        <dbReference type="ARBA" id="ARBA00004370"/>
    </source>
</evidence>
<evidence type="ECO:0000256" key="2">
    <source>
        <dbReference type="ARBA" id="ARBA00022692"/>
    </source>
</evidence>
<feature type="domain" description="Fatty acid hydroxylase" evidence="6">
    <location>
        <begin position="128"/>
        <end position="250"/>
    </location>
</feature>
<proteinExistence type="predicted"/>
<dbReference type="Proteomes" id="UP001642501">
    <property type="component" value="Unassembled WGS sequence"/>
</dbReference>
<accession>A0ABP0D512</accession>
<evidence type="ECO:0000313" key="7">
    <source>
        <dbReference type="EMBL" id="CAK7262422.1"/>
    </source>
</evidence>
<dbReference type="Pfam" id="PF04116">
    <property type="entry name" value="FA_hydroxylase"/>
    <property type="match status" value="1"/>
</dbReference>
<dbReference type="PANTHER" id="PTHR11863">
    <property type="entry name" value="STEROL DESATURASE"/>
    <property type="match status" value="1"/>
</dbReference>
<keyword evidence="2 5" id="KW-0812">Transmembrane</keyword>
<organism evidence="7 8">
    <name type="scientific">Sporothrix epigloea</name>
    <dbReference type="NCBI Taxonomy" id="1892477"/>
    <lineage>
        <taxon>Eukaryota</taxon>
        <taxon>Fungi</taxon>
        <taxon>Dikarya</taxon>
        <taxon>Ascomycota</taxon>
        <taxon>Pezizomycotina</taxon>
        <taxon>Sordariomycetes</taxon>
        <taxon>Sordariomycetidae</taxon>
        <taxon>Ophiostomatales</taxon>
        <taxon>Ophiostomataceae</taxon>
        <taxon>Sporothrix</taxon>
    </lineage>
</organism>
<comment type="subcellular location">
    <subcellularLocation>
        <location evidence="1">Membrane</location>
    </subcellularLocation>
</comment>
<evidence type="ECO:0000313" key="8">
    <source>
        <dbReference type="Proteomes" id="UP001642501"/>
    </source>
</evidence>
<evidence type="ECO:0000256" key="3">
    <source>
        <dbReference type="ARBA" id="ARBA00022989"/>
    </source>
</evidence>
<feature type="transmembrane region" description="Helical" evidence="5">
    <location>
        <begin position="27"/>
        <end position="52"/>
    </location>
</feature>
<evidence type="ECO:0000256" key="5">
    <source>
        <dbReference type="SAM" id="Phobius"/>
    </source>
</evidence>
<dbReference type="EMBL" id="CAWUOM010000001">
    <property type="protein sequence ID" value="CAK7262422.1"/>
    <property type="molecule type" value="Genomic_DNA"/>
</dbReference>
<reference evidence="7 8" key="1">
    <citation type="submission" date="2024-01" db="EMBL/GenBank/DDBJ databases">
        <authorList>
            <person name="Allen C."/>
            <person name="Tagirdzhanova G."/>
        </authorList>
    </citation>
    <scope>NUCLEOTIDE SEQUENCE [LARGE SCALE GENOMIC DNA]</scope>
    <source>
        <strain evidence="7 8">CBS 573.63</strain>
    </source>
</reference>
<keyword evidence="3 5" id="KW-1133">Transmembrane helix</keyword>
<gene>
    <name evidence="7" type="ORF">SEPCBS57363_000008</name>
</gene>
<evidence type="ECO:0000256" key="4">
    <source>
        <dbReference type="ARBA" id="ARBA00023136"/>
    </source>
</evidence>
<name>A0ABP0D512_9PEZI</name>
<comment type="caution">
    <text evidence="7">The sequence shown here is derived from an EMBL/GenBank/DDBJ whole genome shotgun (WGS) entry which is preliminary data.</text>
</comment>